<evidence type="ECO:0000256" key="2">
    <source>
        <dbReference type="ARBA" id="ARBA00022741"/>
    </source>
</evidence>
<dbReference type="SUPFAM" id="SSF56112">
    <property type="entry name" value="Protein kinase-like (PK-like)"/>
    <property type="match status" value="1"/>
</dbReference>
<feature type="binding site" evidence="7">
    <location>
        <position position="328"/>
    </location>
    <ligand>
        <name>ATP</name>
        <dbReference type="ChEBI" id="CHEBI:30616"/>
    </ligand>
</feature>
<dbReference type="Pfam" id="PF00069">
    <property type="entry name" value="Pkinase"/>
    <property type="match status" value="1"/>
</dbReference>
<keyword evidence="8" id="KW-0472">Membrane</keyword>
<keyword evidence="8" id="KW-1133">Transmembrane helix</keyword>
<comment type="catalytic activity">
    <reaction evidence="5">
        <text>L-seryl-[protein] + ATP = O-phospho-L-seryl-[protein] + ADP + H(+)</text>
        <dbReference type="Rhea" id="RHEA:17989"/>
        <dbReference type="Rhea" id="RHEA-COMP:9863"/>
        <dbReference type="Rhea" id="RHEA-COMP:11604"/>
        <dbReference type="ChEBI" id="CHEBI:15378"/>
        <dbReference type="ChEBI" id="CHEBI:29999"/>
        <dbReference type="ChEBI" id="CHEBI:30616"/>
        <dbReference type="ChEBI" id="CHEBI:83421"/>
        <dbReference type="ChEBI" id="CHEBI:456216"/>
    </reaction>
</comment>
<dbReference type="SMART" id="SM00220">
    <property type="entry name" value="S_TKc"/>
    <property type="match status" value="1"/>
</dbReference>
<dbReference type="InterPro" id="IPR000719">
    <property type="entry name" value="Prot_kinase_dom"/>
</dbReference>
<reference evidence="10 11" key="1">
    <citation type="journal article" date="2023" name="Plants (Basel)">
        <title>Bridging the Gap: Combining Genomics and Transcriptomics Approaches to Understand Stylosanthes scabra, an Orphan Legume from the Brazilian Caatinga.</title>
        <authorList>
            <person name="Ferreira-Neto J.R.C."/>
            <person name="da Silva M.D."/>
            <person name="Binneck E."/>
            <person name="de Melo N.F."/>
            <person name="da Silva R.H."/>
            <person name="de Melo A.L.T.M."/>
            <person name="Pandolfi V."/>
            <person name="Bustamante F.O."/>
            <person name="Brasileiro-Vidal A.C."/>
            <person name="Benko-Iseppon A.M."/>
        </authorList>
    </citation>
    <scope>NUCLEOTIDE SEQUENCE [LARGE SCALE GENOMIC DNA]</scope>
    <source>
        <tissue evidence="10">Leaves</tissue>
    </source>
</reference>
<comment type="catalytic activity">
    <reaction evidence="6">
        <text>L-threonyl-[protein] + ATP = O-phospho-L-threonyl-[protein] + ADP + H(+)</text>
        <dbReference type="Rhea" id="RHEA:46608"/>
        <dbReference type="Rhea" id="RHEA-COMP:11060"/>
        <dbReference type="Rhea" id="RHEA-COMP:11605"/>
        <dbReference type="ChEBI" id="CHEBI:15378"/>
        <dbReference type="ChEBI" id="CHEBI:30013"/>
        <dbReference type="ChEBI" id="CHEBI:30616"/>
        <dbReference type="ChEBI" id="CHEBI:61977"/>
        <dbReference type="ChEBI" id="CHEBI:456216"/>
    </reaction>
</comment>
<keyword evidence="11" id="KW-1185">Reference proteome</keyword>
<dbReference type="EMBL" id="JASCZI010000334">
    <property type="protein sequence ID" value="MED6111111.1"/>
    <property type="molecule type" value="Genomic_DNA"/>
</dbReference>
<comment type="caution">
    <text evidence="10">The sequence shown here is derived from an EMBL/GenBank/DDBJ whole genome shotgun (WGS) entry which is preliminary data.</text>
</comment>
<feature type="transmembrane region" description="Helical" evidence="8">
    <location>
        <begin position="221"/>
        <end position="244"/>
    </location>
</feature>
<evidence type="ECO:0000256" key="7">
    <source>
        <dbReference type="PROSITE-ProRule" id="PRU10141"/>
    </source>
</evidence>
<dbReference type="PROSITE" id="PS50011">
    <property type="entry name" value="PROTEIN_KINASE_DOM"/>
    <property type="match status" value="1"/>
</dbReference>
<evidence type="ECO:0000313" key="11">
    <source>
        <dbReference type="Proteomes" id="UP001341840"/>
    </source>
</evidence>
<dbReference type="PANTHER" id="PTHR27005:SF537">
    <property type="entry name" value="LYSM TYPE RECEPTOR KINASE"/>
    <property type="match status" value="1"/>
</dbReference>
<dbReference type="Pfam" id="PF23473">
    <property type="entry name" value="LysM3_LYK4_5"/>
    <property type="match status" value="1"/>
</dbReference>
<dbReference type="InterPro" id="IPR008271">
    <property type="entry name" value="Ser/Thr_kinase_AS"/>
</dbReference>
<dbReference type="Gene3D" id="3.30.200.20">
    <property type="entry name" value="Phosphorylase Kinase, domain 1"/>
    <property type="match status" value="1"/>
</dbReference>
<accession>A0ABU6QI22</accession>
<dbReference type="Proteomes" id="UP001341840">
    <property type="component" value="Unassembled WGS sequence"/>
</dbReference>
<feature type="domain" description="Protein kinase" evidence="9">
    <location>
        <begin position="300"/>
        <end position="575"/>
    </location>
</feature>
<evidence type="ECO:0000256" key="8">
    <source>
        <dbReference type="SAM" id="Phobius"/>
    </source>
</evidence>
<dbReference type="Pfam" id="PF23446">
    <property type="entry name" value="LysM1_NFP_LYK"/>
    <property type="match status" value="1"/>
</dbReference>
<organism evidence="10 11">
    <name type="scientific">Stylosanthes scabra</name>
    <dbReference type="NCBI Taxonomy" id="79078"/>
    <lineage>
        <taxon>Eukaryota</taxon>
        <taxon>Viridiplantae</taxon>
        <taxon>Streptophyta</taxon>
        <taxon>Embryophyta</taxon>
        <taxon>Tracheophyta</taxon>
        <taxon>Spermatophyta</taxon>
        <taxon>Magnoliopsida</taxon>
        <taxon>eudicotyledons</taxon>
        <taxon>Gunneridae</taxon>
        <taxon>Pentapetalae</taxon>
        <taxon>rosids</taxon>
        <taxon>fabids</taxon>
        <taxon>Fabales</taxon>
        <taxon>Fabaceae</taxon>
        <taxon>Papilionoideae</taxon>
        <taxon>50 kb inversion clade</taxon>
        <taxon>dalbergioids sensu lato</taxon>
        <taxon>Dalbergieae</taxon>
        <taxon>Pterocarpus clade</taxon>
        <taxon>Stylosanthes</taxon>
    </lineage>
</organism>
<evidence type="ECO:0000256" key="6">
    <source>
        <dbReference type="ARBA" id="ARBA00047951"/>
    </source>
</evidence>
<keyword evidence="4 7" id="KW-0067">ATP-binding</keyword>
<gene>
    <name evidence="10" type="ORF">PIB30_049555</name>
</gene>
<evidence type="ECO:0000256" key="1">
    <source>
        <dbReference type="ARBA" id="ARBA00022679"/>
    </source>
</evidence>
<dbReference type="PROSITE" id="PS00107">
    <property type="entry name" value="PROTEIN_KINASE_ATP"/>
    <property type="match status" value="1"/>
</dbReference>
<evidence type="ECO:0000259" key="9">
    <source>
        <dbReference type="PROSITE" id="PS50011"/>
    </source>
</evidence>
<dbReference type="PANTHER" id="PTHR27005">
    <property type="entry name" value="WALL-ASSOCIATED RECEPTOR KINASE-LIKE 21"/>
    <property type="match status" value="1"/>
</dbReference>
<dbReference type="PROSITE" id="PS00108">
    <property type="entry name" value="PROTEIN_KINASE_ST"/>
    <property type="match status" value="1"/>
</dbReference>
<evidence type="ECO:0000256" key="5">
    <source>
        <dbReference type="ARBA" id="ARBA00047558"/>
    </source>
</evidence>
<evidence type="ECO:0000256" key="4">
    <source>
        <dbReference type="ARBA" id="ARBA00022840"/>
    </source>
</evidence>
<dbReference type="InterPro" id="IPR045274">
    <property type="entry name" value="WAK-like"/>
</dbReference>
<sequence>MVFRSKHPYDNPVTIAYLLASEASVIASINKLPNNATTFPSNTPIIVPVFCSCHGNIYSHYAPYTVQNNDTYYELVKSTYQGLTTCQALMGQNYYPPNGIPIGAELTVPVLCACPTENQTKTGVTSLLVDLINYGDTLKSIGEGYGVDEQSMLEANKPQSENTSSFTLMPFTPILVPLRGKSCKEDPNIFYCNCSKGFLPDGSLKGIYCDESHGQNFPAKLVVSIGVGIGVGLLCFFLLGYKLYQCIQKKRERIHKDKLFKQNGGHLLQGKVSSSSHGNGSQKIIKLFTAEELQRATDNYNWSRFLGQGGYGKVYKGMLPDGTIVAVKRSKEIEKNQIETFVNEVVILSQINHRNIVKLLGCCLETEAPLLVYEFIPNGTLAKHIHSKDHESCPPLSWDCRLRIACEVAGAVAYMHSSASIPIFHRDIKPTNILIDSNYSAKVSDFGTSRSLPQDKTHLTTAIGGTFGYIDPEYFQSSQFSDKSDVYSFGVVLVEIITGKKPISFMEEDEGQNLIAEFISAMKENKVCDILDPKVLKEAKKDEIVAISKLAMRCLRLNGKKRPTMKEVSAELESLRKVQTSMLVNNHDHHDHDDESNEKLLHKHNSVVQEYEEESILLSLQLQMDSPSF</sequence>
<proteinExistence type="predicted"/>
<dbReference type="InterPro" id="IPR056563">
    <property type="entry name" value="LysM3_LYK4_5"/>
</dbReference>
<keyword evidence="2 7" id="KW-0547">Nucleotide-binding</keyword>
<name>A0ABU6QI22_9FABA</name>
<protein>
    <recommendedName>
        <fullName evidence="9">Protein kinase domain-containing protein</fullName>
    </recommendedName>
</protein>
<keyword evidence="1" id="KW-0808">Transferase</keyword>
<dbReference type="InterPro" id="IPR011009">
    <property type="entry name" value="Kinase-like_dom_sf"/>
</dbReference>
<keyword evidence="3" id="KW-0418">Kinase</keyword>
<dbReference type="CDD" id="cd14066">
    <property type="entry name" value="STKc_IRAK"/>
    <property type="match status" value="1"/>
</dbReference>
<keyword evidence="8" id="KW-0812">Transmembrane</keyword>
<dbReference type="Pfam" id="PF23472">
    <property type="entry name" value="LysM2_CERK1_LYK3_4_5"/>
    <property type="match status" value="1"/>
</dbReference>
<dbReference type="Gene3D" id="1.10.510.10">
    <property type="entry name" value="Transferase(Phosphotransferase) domain 1"/>
    <property type="match status" value="1"/>
</dbReference>
<dbReference type="InterPro" id="IPR056562">
    <property type="entry name" value="LysM2_CERK1_LYK3_4_5"/>
</dbReference>
<evidence type="ECO:0000256" key="3">
    <source>
        <dbReference type="ARBA" id="ARBA00022777"/>
    </source>
</evidence>
<dbReference type="InterPro" id="IPR056561">
    <property type="entry name" value="NFP_LYK_LysM1"/>
</dbReference>
<evidence type="ECO:0000313" key="10">
    <source>
        <dbReference type="EMBL" id="MED6111111.1"/>
    </source>
</evidence>
<dbReference type="InterPro" id="IPR017441">
    <property type="entry name" value="Protein_kinase_ATP_BS"/>
</dbReference>